<proteinExistence type="predicted"/>
<dbReference type="Proteomes" id="UP000268014">
    <property type="component" value="Unassembled WGS sequence"/>
</dbReference>
<evidence type="ECO:0000313" key="3">
    <source>
        <dbReference type="WBParaSite" id="HPLM_0000006701-mRNA-1"/>
    </source>
</evidence>
<accession>A0A0N4VS10</accession>
<sequence length="123" mass="14177">MFGTAPSKLRRMNDQRLLLSRERNSIHMLAIECPLSTEVQPTLEKGCVAGHEGIYASTVTACYSNPWPIFQFFNRHSLSTCFFFLFLEFLFVQHAVRLQVVKSKRLSRVVLRTHKIAAIEVTF</sequence>
<evidence type="ECO:0000313" key="2">
    <source>
        <dbReference type="Proteomes" id="UP000268014"/>
    </source>
</evidence>
<dbReference type="WBParaSite" id="HPLM_0000006701-mRNA-1">
    <property type="protein sequence ID" value="HPLM_0000006701-mRNA-1"/>
    <property type="gene ID" value="HPLM_0000006701"/>
</dbReference>
<dbReference type="AlphaFoldDB" id="A0A0N4VS10"/>
<keyword evidence="2" id="KW-1185">Reference proteome</keyword>
<dbReference type="EMBL" id="UZAF01000028">
    <property type="protein sequence ID" value="VDO04293.1"/>
    <property type="molecule type" value="Genomic_DNA"/>
</dbReference>
<evidence type="ECO:0000313" key="1">
    <source>
        <dbReference type="EMBL" id="VDO04293.1"/>
    </source>
</evidence>
<reference evidence="3" key="1">
    <citation type="submission" date="2017-02" db="UniProtKB">
        <authorList>
            <consortium name="WormBaseParasite"/>
        </authorList>
    </citation>
    <scope>IDENTIFICATION</scope>
</reference>
<organism evidence="3">
    <name type="scientific">Haemonchus placei</name>
    <name type="common">Barber's pole worm</name>
    <dbReference type="NCBI Taxonomy" id="6290"/>
    <lineage>
        <taxon>Eukaryota</taxon>
        <taxon>Metazoa</taxon>
        <taxon>Ecdysozoa</taxon>
        <taxon>Nematoda</taxon>
        <taxon>Chromadorea</taxon>
        <taxon>Rhabditida</taxon>
        <taxon>Rhabditina</taxon>
        <taxon>Rhabditomorpha</taxon>
        <taxon>Strongyloidea</taxon>
        <taxon>Trichostrongylidae</taxon>
        <taxon>Haemonchus</taxon>
    </lineage>
</organism>
<protein>
    <submittedName>
        <fullName evidence="1 3">Uncharacterized protein</fullName>
    </submittedName>
</protein>
<name>A0A0N4VS10_HAEPC</name>
<gene>
    <name evidence="1" type="ORF">HPLM_LOCUS68</name>
</gene>
<reference evidence="1 2" key="2">
    <citation type="submission" date="2018-11" db="EMBL/GenBank/DDBJ databases">
        <authorList>
            <consortium name="Pathogen Informatics"/>
        </authorList>
    </citation>
    <scope>NUCLEOTIDE SEQUENCE [LARGE SCALE GENOMIC DNA]</scope>
    <source>
        <strain evidence="1 2">MHpl1</strain>
    </source>
</reference>